<dbReference type="SUPFAM" id="SSF46689">
    <property type="entry name" value="Homeodomain-like"/>
    <property type="match status" value="1"/>
</dbReference>
<dbReference type="Gene3D" id="1.10.10.10">
    <property type="entry name" value="Winged helix-like DNA-binding domain superfamily/Winged helix DNA-binding domain"/>
    <property type="match status" value="1"/>
</dbReference>
<keyword evidence="3" id="KW-0238">DNA-binding</keyword>
<dbReference type="PROSITE" id="PS51071">
    <property type="entry name" value="HTH_RPIR"/>
    <property type="match status" value="1"/>
</dbReference>
<dbReference type="Gene3D" id="3.40.50.10490">
    <property type="entry name" value="Glucose-6-phosphate isomerase like protein, domain 1"/>
    <property type="match status" value="1"/>
</dbReference>
<dbReference type="InterPro" id="IPR036388">
    <property type="entry name" value="WH-like_DNA-bd_sf"/>
</dbReference>
<dbReference type="InterPro" id="IPR046348">
    <property type="entry name" value="SIS_dom_sf"/>
</dbReference>
<dbReference type="InterPro" id="IPR047640">
    <property type="entry name" value="RpiR-like"/>
</dbReference>
<evidence type="ECO:0000259" key="2">
    <source>
        <dbReference type="PROSITE" id="PS51464"/>
    </source>
</evidence>
<dbReference type="InterPro" id="IPR001347">
    <property type="entry name" value="SIS_dom"/>
</dbReference>
<dbReference type="Proteomes" id="UP001242480">
    <property type="component" value="Unassembled WGS sequence"/>
</dbReference>
<sequence>MSTRLALRIQQRLDKLAPSERKLAELVLERQDDLLTYSATELAGFAGVSKATAARLFRSLGYSDFNEVRLQAREERNRTAPFERRLAAAPDVAGARSIGLHLTGEIANLTRTFEELRSDRLSEAAEILAEAPRLWLLGLGLEEGLARHARLLLARLRPDVQLLGAQPGAWGEDLAMTGAGDALLLISVPPRPRILRPVLDYARTTRMGIVAVVDPASRAWAGRFARVTLACHGAGPQAAASGTTLASMVRLLASAVADRLGRSAAQRTELMAEIHEELEDEE</sequence>
<dbReference type="GO" id="GO:0003677">
    <property type="term" value="F:DNA binding"/>
    <property type="evidence" value="ECO:0007669"/>
    <property type="project" value="UniProtKB-KW"/>
</dbReference>
<dbReference type="EMBL" id="JAUSVX010000001">
    <property type="protein sequence ID" value="MDQ0467583.1"/>
    <property type="molecule type" value="Genomic_DNA"/>
</dbReference>
<accession>A0ABU0IZZ5</accession>
<evidence type="ECO:0000313" key="4">
    <source>
        <dbReference type="Proteomes" id="UP001242480"/>
    </source>
</evidence>
<organism evidence="3 4">
    <name type="scientific">Labrys wisconsinensis</name>
    <dbReference type="NCBI Taxonomy" id="425677"/>
    <lineage>
        <taxon>Bacteria</taxon>
        <taxon>Pseudomonadati</taxon>
        <taxon>Pseudomonadota</taxon>
        <taxon>Alphaproteobacteria</taxon>
        <taxon>Hyphomicrobiales</taxon>
        <taxon>Xanthobacteraceae</taxon>
        <taxon>Labrys</taxon>
    </lineage>
</organism>
<dbReference type="PANTHER" id="PTHR30514">
    <property type="entry name" value="GLUCOKINASE"/>
    <property type="match status" value="1"/>
</dbReference>
<evidence type="ECO:0000259" key="1">
    <source>
        <dbReference type="PROSITE" id="PS51071"/>
    </source>
</evidence>
<keyword evidence="4" id="KW-1185">Reference proteome</keyword>
<proteinExistence type="predicted"/>
<reference evidence="3 4" key="1">
    <citation type="submission" date="2023-07" db="EMBL/GenBank/DDBJ databases">
        <title>Genomic Encyclopedia of Type Strains, Phase IV (KMG-IV): sequencing the most valuable type-strain genomes for metagenomic binning, comparative biology and taxonomic classification.</title>
        <authorList>
            <person name="Goeker M."/>
        </authorList>
    </citation>
    <scope>NUCLEOTIDE SEQUENCE [LARGE SCALE GENOMIC DNA]</scope>
    <source>
        <strain evidence="3 4">DSM 19619</strain>
    </source>
</reference>
<feature type="domain" description="SIS" evidence="2">
    <location>
        <begin position="124"/>
        <end position="262"/>
    </location>
</feature>
<dbReference type="PROSITE" id="PS51464">
    <property type="entry name" value="SIS"/>
    <property type="match status" value="1"/>
</dbReference>
<evidence type="ECO:0000313" key="3">
    <source>
        <dbReference type="EMBL" id="MDQ0467583.1"/>
    </source>
</evidence>
<dbReference type="RefSeq" id="WP_307267409.1">
    <property type="nucleotide sequence ID" value="NZ_JAUSVX010000001.1"/>
</dbReference>
<dbReference type="InterPro" id="IPR000281">
    <property type="entry name" value="HTH_RpiR"/>
</dbReference>
<feature type="domain" description="HTH rpiR-type" evidence="1">
    <location>
        <begin position="3"/>
        <end position="79"/>
    </location>
</feature>
<name>A0ABU0IZZ5_9HYPH</name>
<comment type="caution">
    <text evidence="3">The sequence shown here is derived from an EMBL/GenBank/DDBJ whole genome shotgun (WGS) entry which is preliminary data.</text>
</comment>
<dbReference type="Pfam" id="PF01418">
    <property type="entry name" value="HTH_6"/>
    <property type="match status" value="1"/>
</dbReference>
<dbReference type="PANTHER" id="PTHR30514:SF18">
    <property type="entry name" value="RPIR-FAMILY TRANSCRIPTIONAL REGULATOR"/>
    <property type="match status" value="1"/>
</dbReference>
<protein>
    <submittedName>
        <fullName evidence="3">DNA-binding MurR/RpiR family transcriptional regulator</fullName>
    </submittedName>
</protein>
<gene>
    <name evidence="3" type="ORF">QO011_000578</name>
</gene>
<dbReference type="InterPro" id="IPR009057">
    <property type="entry name" value="Homeodomain-like_sf"/>
</dbReference>
<dbReference type="SUPFAM" id="SSF53697">
    <property type="entry name" value="SIS domain"/>
    <property type="match status" value="1"/>
</dbReference>